<proteinExistence type="predicted"/>
<dbReference type="EMBL" id="CAKMTQ010000023">
    <property type="protein sequence ID" value="CAH1532410.1"/>
    <property type="molecule type" value="Genomic_DNA"/>
</dbReference>
<evidence type="ECO:0000313" key="1">
    <source>
        <dbReference type="EMBL" id="CAH1532410.1"/>
    </source>
</evidence>
<name>A0AAU9Q7N7_9VIBR</name>
<organism evidence="1 2">
    <name type="scientific">Vibrio owensii</name>
    <dbReference type="NCBI Taxonomy" id="696485"/>
    <lineage>
        <taxon>Bacteria</taxon>
        <taxon>Pseudomonadati</taxon>
        <taxon>Pseudomonadota</taxon>
        <taxon>Gammaproteobacteria</taxon>
        <taxon>Vibrionales</taxon>
        <taxon>Vibrionaceae</taxon>
        <taxon>Vibrio</taxon>
    </lineage>
</organism>
<reference evidence="1" key="1">
    <citation type="submission" date="2022-01" db="EMBL/GenBank/DDBJ databases">
        <authorList>
            <person name="Lagorce A."/>
        </authorList>
    </citation>
    <scope>NUCLEOTIDE SEQUENCE</scope>
    <source>
        <strain evidence="1">Th15_F1_D04</strain>
    </source>
</reference>
<dbReference type="Proteomes" id="UP001295420">
    <property type="component" value="Unassembled WGS sequence"/>
</dbReference>
<gene>
    <name evidence="1" type="ORF">THF1D04_30402</name>
</gene>
<comment type="caution">
    <text evidence="1">The sequence shown here is derived from an EMBL/GenBank/DDBJ whole genome shotgun (WGS) entry which is preliminary data.</text>
</comment>
<accession>A0AAU9Q7N7</accession>
<sequence>MQQAVSRFLVSPWLARMTQLFLSLWLGEFLRVIPDSDEGAQSGISILISRFSPLYYSK</sequence>
<protein>
    <submittedName>
        <fullName evidence="1">Uncharacterized protein</fullName>
    </submittedName>
</protein>
<evidence type="ECO:0000313" key="2">
    <source>
        <dbReference type="Proteomes" id="UP001295420"/>
    </source>
</evidence>
<dbReference type="AlphaFoldDB" id="A0AAU9Q7N7"/>